<name>A0A1B9DRT0_9FLAO</name>
<dbReference type="InterPro" id="IPR023393">
    <property type="entry name" value="START-like_dom_sf"/>
</dbReference>
<gene>
    <name evidence="2" type="ORF">FBGL_06985</name>
    <name evidence="1" type="ORF">FGL01_06040</name>
    <name evidence="3" type="ORF">SAMN05192550_1118</name>
</gene>
<keyword evidence="5" id="KW-1185">Reference proteome</keyword>
<dbReference type="RefSeq" id="WP_066326921.1">
    <property type="nucleotide sequence ID" value="NZ_BJVF01000001.1"/>
</dbReference>
<reference evidence="2" key="2">
    <citation type="submission" date="2016-03" db="EMBL/GenBank/DDBJ databases">
        <authorList>
            <person name="Ploux O."/>
        </authorList>
    </citation>
    <scope>NUCLEOTIDE SEQUENCE</scope>
    <source>
        <strain evidence="2">NBRC 105008</strain>
    </source>
</reference>
<protein>
    <recommendedName>
        <fullName evidence="7">Polyketide cyclase</fullName>
    </recommendedName>
</protein>
<dbReference type="EMBL" id="BJVF01000001">
    <property type="protein sequence ID" value="GEL09865.1"/>
    <property type="molecule type" value="Genomic_DNA"/>
</dbReference>
<dbReference type="Proteomes" id="UP000321579">
    <property type="component" value="Unassembled WGS sequence"/>
</dbReference>
<dbReference type="OrthoDB" id="9807923at2"/>
<evidence type="ECO:0000313" key="5">
    <source>
        <dbReference type="Proteomes" id="UP000182367"/>
    </source>
</evidence>
<reference evidence="1 6" key="4">
    <citation type="submission" date="2019-07" db="EMBL/GenBank/DDBJ databases">
        <title>Whole genome shotgun sequence of Flavobacterium glycines NBRC 105008.</title>
        <authorList>
            <person name="Hosoyama A."/>
            <person name="Uohara A."/>
            <person name="Ohji S."/>
            <person name="Ichikawa N."/>
        </authorList>
    </citation>
    <scope>NUCLEOTIDE SEQUENCE [LARGE SCALE GENOMIC DNA]</scope>
    <source>
        <strain evidence="1 6">NBRC 105008</strain>
    </source>
</reference>
<dbReference type="Proteomes" id="UP000093226">
    <property type="component" value="Unassembled WGS sequence"/>
</dbReference>
<dbReference type="STRING" id="551990.SAMN05192550_1118"/>
<evidence type="ECO:0000313" key="4">
    <source>
        <dbReference type="Proteomes" id="UP000093226"/>
    </source>
</evidence>
<comment type="caution">
    <text evidence="2">The sequence shown here is derived from an EMBL/GenBank/DDBJ whole genome shotgun (WGS) entry which is preliminary data.</text>
</comment>
<evidence type="ECO:0000313" key="2">
    <source>
        <dbReference type="EMBL" id="OCB72389.1"/>
    </source>
</evidence>
<reference evidence="4" key="1">
    <citation type="submission" date="2016-03" db="EMBL/GenBank/DDBJ databases">
        <title>Draft genome sequence of Paenibacillus glacialis DSM 22343.</title>
        <authorList>
            <person name="Shin S.-K."/>
            <person name="Yi H."/>
        </authorList>
    </citation>
    <scope>NUCLEOTIDE SEQUENCE [LARGE SCALE GENOMIC DNA]</scope>
    <source>
        <strain evidence="4">NBRC 105008</strain>
    </source>
</reference>
<dbReference type="EMBL" id="FNEO01000001">
    <property type="protein sequence ID" value="SDI90614.1"/>
    <property type="molecule type" value="Genomic_DNA"/>
</dbReference>
<sequence>MKIVKKIIAVFLALIVLLLVVALFIPKDYTVSVSTTINQPKGIVFDYVKLIKNQEEYSVWVMQDPNVVMNYTGTDGTVGFRAAWNSKDDNVGEGSQQITKITDDRIDVDLHFERPMKGDAKATTFVEEVSGNETKVTNEFYGHSDYPMNLMSLIGKKFITDAQTQNLANLKKILEE</sequence>
<dbReference type="SUPFAM" id="SSF55961">
    <property type="entry name" value="Bet v1-like"/>
    <property type="match status" value="1"/>
</dbReference>
<accession>A0A1B9DRT0</accession>
<evidence type="ECO:0000313" key="6">
    <source>
        <dbReference type="Proteomes" id="UP000321579"/>
    </source>
</evidence>
<organism evidence="2 4">
    <name type="scientific">Flavobacterium glycines</name>
    <dbReference type="NCBI Taxonomy" id="551990"/>
    <lineage>
        <taxon>Bacteria</taxon>
        <taxon>Pseudomonadati</taxon>
        <taxon>Bacteroidota</taxon>
        <taxon>Flavobacteriia</taxon>
        <taxon>Flavobacteriales</taxon>
        <taxon>Flavobacteriaceae</taxon>
        <taxon>Flavobacterium</taxon>
    </lineage>
</organism>
<reference evidence="3 5" key="3">
    <citation type="submission" date="2016-10" db="EMBL/GenBank/DDBJ databases">
        <authorList>
            <person name="Varghese N."/>
            <person name="Submissions S."/>
        </authorList>
    </citation>
    <scope>NUCLEOTIDE SEQUENCE [LARGE SCALE GENOMIC DNA]</scope>
    <source>
        <strain evidence="3 5">Gm-149</strain>
    </source>
</reference>
<dbReference type="CDD" id="cd07818">
    <property type="entry name" value="SRPBCC_1"/>
    <property type="match status" value="1"/>
</dbReference>
<proteinExistence type="predicted"/>
<evidence type="ECO:0008006" key="7">
    <source>
        <dbReference type="Google" id="ProtNLM"/>
    </source>
</evidence>
<evidence type="ECO:0000313" key="1">
    <source>
        <dbReference type="EMBL" id="GEL09865.1"/>
    </source>
</evidence>
<dbReference type="AlphaFoldDB" id="A0A1B9DRT0"/>
<evidence type="ECO:0000313" key="3">
    <source>
        <dbReference type="EMBL" id="SDI90614.1"/>
    </source>
</evidence>
<dbReference type="Proteomes" id="UP000182367">
    <property type="component" value="Unassembled WGS sequence"/>
</dbReference>
<dbReference type="Gene3D" id="3.30.530.20">
    <property type="match status" value="1"/>
</dbReference>
<dbReference type="EMBL" id="LVEO01000013">
    <property type="protein sequence ID" value="OCB72389.1"/>
    <property type="molecule type" value="Genomic_DNA"/>
</dbReference>